<keyword evidence="3" id="KW-0963">Cytoplasm</keyword>
<keyword evidence="13" id="KW-0535">Nitrogen fixation</keyword>
<protein>
    <recommendedName>
        <fullName evidence="2">DNA-binding transcriptional regulator NtrC</fullName>
    </recommendedName>
    <alternativeName>
        <fullName evidence="14">Nitrogen regulation protein NR(I)</fullName>
    </alternativeName>
    <alternativeName>
        <fullName evidence="15">Nitrogen regulator I</fullName>
    </alternativeName>
</protein>
<dbReference type="GO" id="GO:0043565">
    <property type="term" value="F:sequence-specific DNA binding"/>
    <property type="evidence" value="ECO:0007669"/>
    <property type="project" value="InterPro"/>
</dbReference>
<dbReference type="GO" id="GO:0005524">
    <property type="term" value="F:ATP binding"/>
    <property type="evidence" value="ECO:0007669"/>
    <property type="project" value="UniProtKB-KW"/>
</dbReference>
<dbReference type="Pfam" id="PF02954">
    <property type="entry name" value="HTH_8"/>
    <property type="match status" value="1"/>
</dbReference>
<feature type="domain" description="Response regulatory" evidence="18">
    <location>
        <begin position="6"/>
        <end position="120"/>
    </location>
</feature>
<evidence type="ECO:0000256" key="6">
    <source>
        <dbReference type="ARBA" id="ARBA00022741"/>
    </source>
</evidence>
<dbReference type="SUPFAM" id="SSF52172">
    <property type="entry name" value="CheY-like"/>
    <property type="match status" value="1"/>
</dbReference>
<dbReference type="InterPro" id="IPR027417">
    <property type="entry name" value="P-loop_NTPase"/>
</dbReference>
<keyword evidence="8" id="KW-0902">Two-component regulatory system</keyword>
<dbReference type="GO" id="GO:0000160">
    <property type="term" value="P:phosphorelay signal transduction system"/>
    <property type="evidence" value="ECO:0007669"/>
    <property type="project" value="UniProtKB-KW"/>
</dbReference>
<keyword evidence="4" id="KW-0678">Repressor</keyword>
<dbReference type="Pfam" id="PF00072">
    <property type="entry name" value="Response_reg"/>
    <property type="match status" value="1"/>
</dbReference>
<proteinExistence type="predicted"/>
<keyword evidence="6" id="KW-0547">Nucleotide-binding</keyword>
<evidence type="ECO:0000313" key="19">
    <source>
        <dbReference type="EMBL" id="MBI5248064.1"/>
    </source>
</evidence>
<dbReference type="SMART" id="SM00448">
    <property type="entry name" value="REC"/>
    <property type="match status" value="1"/>
</dbReference>
<dbReference type="Gene3D" id="1.10.10.60">
    <property type="entry name" value="Homeodomain-like"/>
    <property type="match status" value="1"/>
</dbReference>
<keyword evidence="10" id="KW-0238">DNA-binding</keyword>
<dbReference type="InterPro" id="IPR025662">
    <property type="entry name" value="Sigma_54_int_dom_ATP-bd_1"/>
</dbReference>
<dbReference type="InterPro" id="IPR003593">
    <property type="entry name" value="AAA+_ATPase"/>
</dbReference>
<dbReference type="Pfam" id="PF00158">
    <property type="entry name" value="Sigma54_activat"/>
    <property type="match status" value="1"/>
</dbReference>
<dbReference type="CDD" id="cd00009">
    <property type="entry name" value="AAA"/>
    <property type="match status" value="1"/>
</dbReference>
<accession>A0A9D6UZT7</accession>
<dbReference type="EMBL" id="JACRDE010000034">
    <property type="protein sequence ID" value="MBI5248064.1"/>
    <property type="molecule type" value="Genomic_DNA"/>
</dbReference>
<evidence type="ECO:0000313" key="20">
    <source>
        <dbReference type="Proteomes" id="UP000807825"/>
    </source>
</evidence>
<evidence type="ECO:0000256" key="8">
    <source>
        <dbReference type="ARBA" id="ARBA00023012"/>
    </source>
</evidence>
<dbReference type="InterPro" id="IPR002078">
    <property type="entry name" value="Sigma_54_int"/>
</dbReference>
<evidence type="ECO:0000256" key="7">
    <source>
        <dbReference type="ARBA" id="ARBA00022840"/>
    </source>
</evidence>
<evidence type="ECO:0000256" key="10">
    <source>
        <dbReference type="ARBA" id="ARBA00023125"/>
    </source>
</evidence>
<dbReference type="InterPro" id="IPR011006">
    <property type="entry name" value="CheY-like_superfamily"/>
</dbReference>
<keyword evidence="11" id="KW-0010">Activator</keyword>
<evidence type="ECO:0000256" key="11">
    <source>
        <dbReference type="ARBA" id="ARBA00023159"/>
    </source>
</evidence>
<dbReference type="Gene3D" id="3.40.50.300">
    <property type="entry name" value="P-loop containing nucleotide triphosphate hydrolases"/>
    <property type="match status" value="1"/>
</dbReference>
<evidence type="ECO:0000256" key="15">
    <source>
        <dbReference type="ARBA" id="ARBA00031910"/>
    </source>
</evidence>
<dbReference type="PANTHER" id="PTHR32071">
    <property type="entry name" value="TRANSCRIPTIONAL REGULATORY PROTEIN"/>
    <property type="match status" value="1"/>
</dbReference>
<evidence type="ECO:0000256" key="2">
    <source>
        <dbReference type="ARBA" id="ARBA00019059"/>
    </source>
</evidence>
<evidence type="ECO:0000256" key="14">
    <source>
        <dbReference type="ARBA" id="ARBA00029881"/>
    </source>
</evidence>
<reference evidence="19" key="1">
    <citation type="submission" date="2020-07" db="EMBL/GenBank/DDBJ databases">
        <title>Huge and variable diversity of episymbiotic CPR bacteria and DPANN archaea in groundwater ecosystems.</title>
        <authorList>
            <person name="He C.Y."/>
            <person name="Keren R."/>
            <person name="Whittaker M."/>
            <person name="Farag I.F."/>
            <person name="Doudna J."/>
            <person name="Cate J.H.D."/>
            <person name="Banfield J.F."/>
        </authorList>
    </citation>
    <scope>NUCLEOTIDE SEQUENCE</scope>
    <source>
        <strain evidence="19">NC_groundwater_1664_Pr3_B-0.1um_52_9</strain>
    </source>
</reference>
<dbReference type="Pfam" id="PF25601">
    <property type="entry name" value="AAA_lid_14"/>
    <property type="match status" value="1"/>
</dbReference>
<dbReference type="PROSITE" id="PS00675">
    <property type="entry name" value="SIGMA54_INTERACT_1"/>
    <property type="match status" value="1"/>
</dbReference>
<gene>
    <name evidence="19" type="ORF">HY912_01095</name>
</gene>
<evidence type="ECO:0000256" key="16">
    <source>
        <dbReference type="PROSITE-ProRule" id="PRU00169"/>
    </source>
</evidence>
<keyword evidence="12" id="KW-0804">Transcription</keyword>
<feature type="domain" description="Sigma-54 factor interaction" evidence="17">
    <location>
        <begin position="145"/>
        <end position="374"/>
    </location>
</feature>
<dbReference type="InterPro" id="IPR009057">
    <property type="entry name" value="Homeodomain-like_sf"/>
</dbReference>
<dbReference type="InterPro" id="IPR002197">
    <property type="entry name" value="HTH_Fis"/>
</dbReference>
<dbReference type="FunFam" id="3.40.50.300:FF:000006">
    <property type="entry name" value="DNA-binding transcriptional regulator NtrC"/>
    <property type="match status" value="1"/>
</dbReference>
<organism evidence="19 20">
    <name type="scientific">Desulfomonile tiedjei</name>
    <dbReference type="NCBI Taxonomy" id="2358"/>
    <lineage>
        <taxon>Bacteria</taxon>
        <taxon>Pseudomonadati</taxon>
        <taxon>Thermodesulfobacteriota</taxon>
        <taxon>Desulfomonilia</taxon>
        <taxon>Desulfomonilales</taxon>
        <taxon>Desulfomonilaceae</taxon>
        <taxon>Desulfomonile</taxon>
    </lineage>
</organism>
<dbReference type="PRINTS" id="PR01590">
    <property type="entry name" value="HTHFIS"/>
</dbReference>
<dbReference type="PROSITE" id="PS50110">
    <property type="entry name" value="RESPONSE_REGULATORY"/>
    <property type="match status" value="1"/>
</dbReference>
<evidence type="ECO:0000256" key="9">
    <source>
        <dbReference type="ARBA" id="ARBA00023015"/>
    </source>
</evidence>
<keyword evidence="7" id="KW-0067">ATP-binding</keyword>
<dbReference type="PROSITE" id="PS50045">
    <property type="entry name" value="SIGMA54_INTERACT_4"/>
    <property type="match status" value="1"/>
</dbReference>
<dbReference type="InterPro" id="IPR001789">
    <property type="entry name" value="Sig_transdc_resp-reg_receiver"/>
</dbReference>
<dbReference type="PROSITE" id="PS00688">
    <property type="entry name" value="SIGMA54_INTERACT_3"/>
    <property type="match status" value="1"/>
</dbReference>
<dbReference type="Gene3D" id="1.10.8.60">
    <property type="match status" value="1"/>
</dbReference>
<dbReference type="AlphaFoldDB" id="A0A9D6UZT7"/>
<feature type="modified residue" description="4-aspartylphosphate" evidence="16">
    <location>
        <position position="55"/>
    </location>
</feature>
<dbReference type="InterPro" id="IPR025944">
    <property type="entry name" value="Sigma_54_int_dom_CS"/>
</dbReference>
<dbReference type="GO" id="GO:0006355">
    <property type="term" value="P:regulation of DNA-templated transcription"/>
    <property type="evidence" value="ECO:0007669"/>
    <property type="project" value="InterPro"/>
</dbReference>
<comment type="caution">
    <text evidence="19">The sequence shown here is derived from an EMBL/GenBank/DDBJ whole genome shotgun (WGS) entry which is preliminary data.</text>
</comment>
<evidence type="ECO:0000256" key="12">
    <source>
        <dbReference type="ARBA" id="ARBA00023163"/>
    </source>
</evidence>
<dbReference type="GO" id="GO:0005737">
    <property type="term" value="C:cytoplasm"/>
    <property type="evidence" value="ECO:0007669"/>
    <property type="project" value="UniProtKB-SubCell"/>
</dbReference>
<name>A0A9D6UZT7_9BACT</name>
<keyword evidence="5 16" id="KW-0597">Phosphoprotein</keyword>
<dbReference type="Gene3D" id="3.40.50.2300">
    <property type="match status" value="1"/>
</dbReference>
<dbReference type="InterPro" id="IPR058031">
    <property type="entry name" value="AAA_lid_NorR"/>
</dbReference>
<dbReference type="SMART" id="SM00382">
    <property type="entry name" value="AAA"/>
    <property type="match status" value="1"/>
</dbReference>
<evidence type="ECO:0000256" key="5">
    <source>
        <dbReference type="ARBA" id="ARBA00022553"/>
    </source>
</evidence>
<evidence type="ECO:0000256" key="4">
    <source>
        <dbReference type="ARBA" id="ARBA00022491"/>
    </source>
</evidence>
<dbReference type="SUPFAM" id="SSF52540">
    <property type="entry name" value="P-loop containing nucleoside triphosphate hydrolases"/>
    <property type="match status" value="1"/>
</dbReference>
<evidence type="ECO:0000256" key="13">
    <source>
        <dbReference type="ARBA" id="ARBA00023231"/>
    </source>
</evidence>
<evidence type="ECO:0000256" key="3">
    <source>
        <dbReference type="ARBA" id="ARBA00022490"/>
    </source>
</evidence>
<sequence length="450" mass="50328">MESMNRVLVIDDDASIRESLEMYLQDKGLAVQTADTGNDGYNACLNYNPQIVILDIRLPDVSGLEILRRIVETRPDAKVIIITAYHDMESSIEAMRYGAYDYIQKPLSVRELDRSITKSLRISRASVSCPRVVGADQDRILRKRIVGNTRAMRSIFKFIGLLSGNRATVLIEGETGTGKELLARVVHESSSWKDQPFVTIDCTTLVESLFESELFGHKKGAFTGAVESKKGRIELASSGTIFFDEVGELPLPVQAKLLRFLEYGDFTRVGGSQTRQCEARIIAATNRDLKDLVHQGLFRQDLFFRLKVITIRVPPLRERINDLPELVRFFLAKINQDLHTKVAKVEGQAMDILKAYSWPGNVRELKNVLMKSMLESRGTLLLADAVEAALAGSSTDLPDAAELRTLEQVEREYILMAFARCGGNVSATAKALGVSRPTLRKRLNQYQIDS</sequence>
<evidence type="ECO:0000259" key="18">
    <source>
        <dbReference type="PROSITE" id="PS50110"/>
    </source>
</evidence>
<evidence type="ECO:0000256" key="1">
    <source>
        <dbReference type="ARBA" id="ARBA00004496"/>
    </source>
</evidence>
<dbReference type="Proteomes" id="UP000807825">
    <property type="component" value="Unassembled WGS sequence"/>
</dbReference>
<dbReference type="PANTHER" id="PTHR32071:SF95">
    <property type="entry name" value="DNA-BINDING TRANSCRIPTIONAL REGULATOR NTRC"/>
    <property type="match status" value="1"/>
</dbReference>
<keyword evidence="9" id="KW-0805">Transcription regulation</keyword>
<evidence type="ECO:0000259" key="17">
    <source>
        <dbReference type="PROSITE" id="PS50045"/>
    </source>
</evidence>
<dbReference type="SUPFAM" id="SSF46689">
    <property type="entry name" value="Homeodomain-like"/>
    <property type="match status" value="1"/>
</dbReference>
<comment type="subcellular location">
    <subcellularLocation>
        <location evidence="1">Cytoplasm</location>
    </subcellularLocation>
</comment>